<dbReference type="Proteomes" id="UP000323930">
    <property type="component" value="Unassembled WGS sequence"/>
</dbReference>
<dbReference type="RefSeq" id="WP_148541683.1">
    <property type="nucleotide sequence ID" value="NZ_VSDQ01000577.1"/>
</dbReference>
<feature type="domain" description="Peptidase C-terminal archaeal/bacterial" evidence="2">
    <location>
        <begin position="51"/>
        <end position="126"/>
    </location>
</feature>
<organism evidence="3 4">
    <name type="scientific">Seonamhaeicola marinus</name>
    <dbReference type="NCBI Taxonomy" id="1912246"/>
    <lineage>
        <taxon>Bacteria</taxon>
        <taxon>Pseudomonadati</taxon>
        <taxon>Bacteroidota</taxon>
        <taxon>Flavobacteriia</taxon>
        <taxon>Flavobacteriales</taxon>
        <taxon>Flavobacteriaceae</taxon>
    </lineage>
</organism>
<accession>A0A5D0I9X9</accession>
<sequence length="171" mass="18502">MKTITLKAALIIFIALFSSCSKDDDTSENKSITSFENEGSWNCELGETCEDVYQFEFKAGSKISISVEGITGMSVVSLDLAADFGQFGGPNLLTEGDVTYYGCTGQDEDVAVVNIEISETSTYNLALARDWGLSAGFDGTYTLSIISDTSFKDIALPINNTKATNYERECP</sequence>
<dbReference type="PROSITE" id="PS51257">
    <property type="entry name" value="PROKAR_LIPOPROTEIN"/>
    <property type="match status" value="1"/>
</dbReference>
<evidence type="ECO:0000256" key="1">
    <source>
        <dbReference type="SAM" id="SignalP"/>
    </source>
</evidence>
<proteinExistence type="predicted"/>
<evidence type="ECO:0000259" key="2">
    <source>
        <dbReference type="Pfam" id="PF04151"/>
    </source>
</evidence>
<dbReference type="Pfam" id="PF04151">
    <property type="entry name" value="PPC"/>
    <property type="match status" value="1"/>
</dbReference>
<keyword evidence="4" id="KW-1185">Reference proteome</keyword>
<dbReference type="AlphaFoldDB" id="A0A5D0I9X9"/>
<protein>
    <recommendedName>
        <fullName evidence="2">Peptidase C-terminal archaeal/bacterial domain-containing protein</fullName>
    </recommendedName>
</protein>
<dbReference type="EMBL" id="VSDQ01000577">
    <property type="protein sequence ID" value="TYA78562.1"/>
    <property type="molecule type" value="Genomic_DNA"/>
</dbReference>
<feature type="chain" id="PRO_5022880521" description="Peptidase C-terminal archaeal/bacterial domain-containing protein" evidence="1">
    <location>
        <begin position="24"/>
        <end position="171"/>
    </location>
</feature>
<comment type="caution">
    <text evidence="3">The sequence shown here is derived from an EMBL/GenBank/DDBJ whole genome shotgun (WGS) entry which is preliminary data.</text>
</comment>
<evidence type="ECO:0000313" key="3">
    <source>
        <dbReference type="EMBL" id="TYA78562.1"/>
    </source>
</evidence>
<evidence type="ECO:0000313" key="4">
    <source>
        <dbReference type="Proteomes" id="UP000323930"/>
    </source>
</evidence>
<dbReference type="OrthoDB" id="1436650at2"/>
<reference evidence="3 4" key="1">
    <citation type="submission" date="2019-08" db="EMBL/GenBank/DDBJ databases">
        <title>Seonamhaeicola sediminis sp. nov., isolated from marine sediment.</title>
        <authorList>
            <person name="Cao W.R."/>
        </authorList>
    </citation>
    <scope>NUCLEOTIDE SEQUENCE [LARGE SCALE GENOMIC DNA]</scope>
    <source>
        <strain evidence="3 4">B011</strain>
    </source>
</reference>
<feature type="signal peptide" evidence="1">
    <location>
        <begin position="1"/>
        <end position="23"/>
    </location>
</feature>
<keyword evidence="1" id="KW-0732">Signal</keyword>
<gene>
    <name evidence="3" type="ORF">FUA24_09415</name>
</gene>
<name>A0A5D0I9X9_9FLAO</name>
<dbReference type="InterPro" id="IPR007280">
    <property type="entry name" value="Peptidase_C_arc/bac"/>
</dbReference>